<comment type="function">
    <text evidence="15">Core subunit of the mitochondrial membrane respiratory chain NADH dehydrogenase (Complex I) which catalyzes electron transfer from NADH through the respiratory chain, using ubiquinone as an electron acceptor. Essential for the catalytic activity and assembly of complex I.</text>
</comment>
<dbReference type="PANTHER" id="PTHR11435">
    <property type="entry name" value="NADH UBIQUINONE OXIDOREDUCTASE SUBUNIT ND6"/>
    <property type="match status" value="1"/>
</dbReference>
<accession>A0A0F6QHE1</accession>
<keyword evidence="9 15" id="KW-0249">Electron transport</keyword>
<keyword evidence="8 15" id="KW-1278">Translocase</keyword>
<comment type="subcellular location">
    <subcellularLocation>
        <location evidence="1 15">Mitochondrion membrane</location>
        <topology evidence="1 15">Multi-pass membrane protein</topology>
    </subcellularLocation>
</comment>
<feature type="transmembrane region" description="Helical" evidence="15">
    <location>
        <begin position="139"/>
        <end position="162"/>
    </location>
</feature>
<evidence type="ECO:0000256" key="2">
    <source>
        <dbReference type="ARBA" id="ARBA00005698"/>
    </source>
</evidence>
<dbReference type="Pfam" id="PF00499">
    <property type="entry name" value="Oxidored_q3"/>
    <property type="match status" value="1"/>
</dbReference>
<evidence type="ECO:0000256" key="10">
    <source>
        <dbReference type="ARBA" id="ARBA00022989"/>
    </source>
</evidence>
<dbReference type="AlphaFoldDB" id="A0A0F6QHE1"/>
<keyword evidence="10 15" id="KW-1133">Transmembrane helix</keyword>
<keyword evidence="11 15" id="KW-0520">NAD</keyword>
<feature type="transmembrane region" description="Helical" evidence="15">
    <location>
        <begin position="53"/>
        <end position="75"/>
    </location>
</feature>
<evidence type="ECO:0000256" key="1">
    <source>
        <dbReference type="ARBA" id="ARBA00004225"/>
    </source>
</evidence>
<evidence type="ECO:0000256" key="3">
    <source>
        <dbReference type="ARBA" id="ARBA00012944"/>
    </source>
</evidence>
<evidence type="ECO:0000313" key="17">
    <source>
        <dbReference type="EMBL" id="AKE07172.1"/>
    </source>
</evidence>
<dbReference type="InterPro" id="IPR050269">
    <property type="entry name" value="ComplexI_Subunit6"/>
</dbReference>
<keyword evidence="7 15" id="KW-0812">Transmembrane</keyword>
<evidence type="ECO:0000256" key="13">
    <source>
        <dbReference type="ARBA" id="ARBA00023136"/>
    </source>
</evidence>
<organism evidence="17">
    <name type="scientific">Monopterus albus</name>
    <name type="common">Swamp eel</name>
    <dbReference type="NCBI Taxonomy" id="43700"/>
    <lineage>
        <taxon>Eukaryota</taxon>
        <taxon>Metazoa</taxon>
        <taxon>Chordata</taxon>
        <taxon>Craniata</taxon>
        <taxon>Vertebrata</taxon>
        <taxon>Euteleostomi</taxon>
        <taxon>Actinopterygii</taxon>
        <taxon>Neopterygii</taxon>
        <taxon>Teleostei</taxon>
        <taxon>Neoteleostei</taxon>
        <taxon>Acanthomorphata</taxon>
        <taxon>Anabantaria</taxon>
        <taxon>Synbranchiformes</taxon>
        <taxon>Synbranchidae</taxon>
        <taxon>Monopterus</taxon>
    </lineage>
</organism>
<name>A0A0F6QHE1_MONAL</name>
<evidence type="ECO:0000256" key="16">
    <source>
        <dbReference type="SAM" id="SignalP"/>
    </source>
</evidence>
<evidence type="ECO:0000256" key="11">
    <source>
        <dbReference type="ARBA" id="ARBA00023027"/>
    </source>
</evidence>
<protein>
    <recommendedName>
        <fullName evidence="4 15">NADH-ubiquinone oxidoreductase chain 6</fullName>
        <ecNumber evidence="3 15">7.1.1.2</ecNumber>
    </recommendedName>
</protein>
<keyword evidence="5 15" id="KW-0813">Transport</keyword>
<evidence type="ECO:0000256" key="5">
    <source>
        <dbReference type="ARBA" id="ARBA00022448"/>
    </source>
</evidence>
<evidence type="ECO:0000256" key="9">
    <source>
        <dbReference type="ARBA" id="ARBA00022982"/>
    </source>
</evidence>
<dbReference type="InterPro" id="IPR001457">
    <property type="entry name" value="NADH_UbQ/plastoQ_OxRdtase_su6"/>
</dbReference>
<dbReference type="PANTHER" id="PTHR11435:SF1">
    <property type="entry name" value="NADH-UBIQUINONE OXIDOREDUCTASE CHAIN 6"/>
    <property type="match status" value="1"/>
</dbReference>
<evidence type="ECO:0000256" key="6">
    <source>
        <dbReference type="ARBA" id="ARBA00022660"/>
    </source>
</evidence>
<sequence>MSYLVCVLLFRLMVGSVGVASNPSPYFAAMGLVMESGVGCGVLICFGGSFLPLVFFLIYLGGMMVVFAFSAALSAEPYPYGWGNRSVKMYVAAYVLGVGCAWKVLLGKWSGFWGGILDESGELLVLRGGMMGVAAMHDVGGWMLVLGGLGLLLTLFVVLELVRGVSRGGLRTV</sequence>
<dbReference type="Gene3D" id="1.20.120.1200">
    <property type="entry name" value="NADH-ubiquinone/plastoquinone oxidoreductase chain 6, subunit NuoJ"/>
    <property type="match status" value="1"/>
</dbReference>
<evidence type="ECO:0000256" key="7">
    <source>
        <dbReference type="ARBA" id="ARBA00022692"/>
    </source>
</evidence>
<evidence type="ECO:0000256" key="8">
    <source>
        <dbReference type="ARBA" id="ARBA00022967"/>
    </source>
</evidence>
<gene>
    <name evidence="17" type="primary">ND6</name>
</gene>
<feature type="transmembrane region" description="Helical" evidence="15">
    <location>
        <begin position="87"/>
        <end position="105"/>
    </location>
</feature>
<keyword evidence="6 15" id="KW-0679">Respiratory chain</keyword>
<dbReference type="GO" id="GO:0031966">
    <property type="term" value="C:mitochondrial membrane"/>
    <property type="evidence" value="ECO:0007669"/>
    <property type="project" value="UniProtKB-SubCell"/>
</dbReference>
<comment type="similarity">
    <text evidence="2 15">Belongs to the complex I subunit 6 family.</text>
</comment>
<dbReference type="EMBL" id="KP779625">
    <property type="protein sequence ID" value="AKE07172.1"/>
    <property type="molecule type" value="Genomic_DNA"/>
</dbReference>
<feature type="chain" id="PRO_5002508799" description="NADH-ubiquinone oxidoreductase chain 6" evidence="16">
    <location>
        <begin position="21"/>
        <end position="173"/>
    </location>
</feature>
<evidence type="ECO:0000256" key="15">
    <source>
        <dbReference type="RuleBase" id="RU004430"/>
    </source>
</evidence>
<evidence type="ECO:0000256" key="12">
    <source>
        <dbReference type="ARBA" id="ARBA00023128"/>
    </source>
</evidence>
<evidence type="ECO:0000256" key="14">
    <source>
        <dbReference type="ARBA" id="ARBA00049551"/>
    </source>
</evidence>
<reference evidence="17" key="1">
    <citation type="journal article" date="2015" name="Mitochondrial DNA">
        <title>Characteristics and phylogenetic studies of complete mitochondrial DNA based on the ricefield eel (Monopterus albus) from four different areas.</title>
        <authorList>
            <person name="Chen D."/>
            <person name="Chu W."/>
            <person name="He Y."/>
            <person name="Liang X.F."/>
            <person name="Mai K."/>
        </authorList>
    </citation>
    <scope>NUCLEOTIDE SEQUENCE</scope>
</reference>
<evidence type="ECO:0000256" key="4">
    <source>
        <dbReference type="ARBA" id="ARBA00021095"/>
    </source>
</evidence>
<keyword evidence="12 15" id="KW-0496">Mitochondrion</keyword>
<keyword evidence="13 15" id="KW-0472">Membrane</keyword>
<dbReference type="GO" id="GO:0008137">
    <property type="term" value="F:NADH dehydrogenase (ubiquinone) activity"/>
    <property type="evidence" value="ECO:0007669"/>
    <property type="project" value="UniProtKB-UniRule"/>
</dbReference>
<comment type="catalytic activity">
    <reaction evidence="14 15">
        <text>a ubiquinone + NADH + 5 H(+)(in) = a ubiquinol + NAD(+) + 4 H(+)(out)</text>
        <dbReference type="Rhea" id="RHEA:29091"/>
        <dbReference type="Rhea" id="RHEA-COMP:9565"/>
        <dbReference type="Rhea" id="RHEA-COMP:9566"/>
        <dbReference type="ChEBI" id="CHEBI:15378"/>
        <dbReference type="ChEBI" id="CHEBI:16389"/>
        <dbReference type="ChEBI" id="CHEBI:17976"/>
        <dbReference type="ChEBI" id="CHEBI:57540"/>
        <dbReference type="ChEBI" id="CHEBI:57945"/>
        <dbReference type="EC" id="7.1.1.2"/>
    </reaction>
</comment>
<feature type="signal peptide" evidence="16">
    <location>
        <begin position="1"/>
        <end position="20"/>
    </location>
</feature>
<geneLocation type="mitochondrion" evidence="17"/>
<dbReference type="EC" id="7.1.1.2" evidence="3 15"/>
<keyword evidence="15" id="KW-0830">Ubiquinone</keyword>
<dbReference type="InterPro" id="IPR042106">
    <property type="entry name" value="Nuo/plastoQ_OxRdtase_6_NuoJ"/>
</dbReference>
<keyword evidence="16" id="KW-0732">Signal</keyword>
<proteinExistence type="inferred from homology"/>